<organism evidence="1 3">
    <name type="scientific">Mya arenaria</name>
    <name type="common">Soft-shell clam</name>
    <dbReference type="NCBI Taxonomy" id="6604"/>
    <lineage>
        <taxon>Eukaryota</taxon>
        <taxon>Metazoa</taxon>
        <taxon>Spiralia</taxon>
        <taxon>Lophotrochozoa</taxon>
        <taxon>Mollusca</taxon>
        <taxon>Bivalvia</taxon>
        <taxon>Autobranchia</taxon>
        <taxon>Heteroconchia</taxon>
        <taxon>Euheterodonta</taxon>
        <taxon>Imparidentia</taxon>
        <taxon>Neoheterodontei</taxon>
        <taxon>Myida</taxon>
        <taxon>Myoidea</taxon>
        <taxon>Myidae</taxon>
        <taxon>Mya</taxon>
    </lineage>
</organism>
<reference evidence="1" key="1">
    <citation type="submission" date="2022-11" db="EMBL/GenBank/DDBJ databases">
        <title>Centuries of genome instability and evolution in soft-shell clam transmissible cancer (bioRxiv).</title>
        <authorList>
            <person name="Hart S.F.M."/>
            <person name="Yonemitsu M.A."/>
            <person name="Giersch R.M."/>
            <person name="Beal B.F."/>
            <person name="Arriagada G."/>
            <person name="Davis B.W."/>
            <person name="Ostrander E.A."/>
            <person name="Goff S.P."/>
            <person name="Metzger M.J."/>
        </authorList>
    </citation>
    <scope>NUCLEOTIDE SEQUENCE</scope>
    <source>
        <strain evidence="1">MELC-2E11</strain>
        <tissue evidence="1">Siphon/mantle</tissue>
    </source>
</reference>
<dbReference type="Proteomes" id="UP001164746">
    <property type="component" value="Chromosome 8"/>
</dbReference>
<name>A0ABY7ERR6_MYAAR</name>
<evidence type="ECO:0000313" key="2">
    <source>
        <dbReference type="EMBL" id="WAR12708.1"/>
    </source>
</evidence>
<evidence type="ECO:0000313" key="1">
    <source>
        <dbReference type="EMBL" id="WAR12682.1"/>
    </source>
</evidence>
<protein>
    <submittedName>
        <fullName evidence="1">Uncharacterized protein</fullName>
    </submittedName>
</protein>
<gene>
    <name evidence="1" type="ORF">MAR_026862</name>
    <name evidence="2" type="ORF">MAR_026888</name>
</gene>
<sequence>MVQRRGARFVKYNCHQPTVFYHSLISLDKHQHTTSRYHNVQQAIGAIFLTRTIKEWNSLPLGFVLAGSVD</sequence>
<accession>A0ABY7ERR6</accession>
<dbReference type="EMBL" id="CP111019">
    <property type="protein sequence ID" value="WAR12708.1"/>
    <property type="molecule type" value="Genomic_DNA"/>
</dbReference>
<keyword evidence="3" id="KW-1185">Reference proteome</keyword>
<proteinExistence type="predicted"/>
<evidence type="ECO:0000313" key="3">
    <source>
        <dbReference type="Proteomes" id="UP001164746"/>
    </source>
</evidence>
<feature type="non-terminal residue" evidence="1">
    <location>
        <position position="1"/>
    </location>
</feature>
<dbReference type="EMBL" id="CP111019">
    <property type="protein sequence ID" value="WAR12682.1"/>
    <property type="molecule type" value="Genomic_DNA"/>
</dbReference>